<protein>
    <submittedName>
        <fullName evidence="1">(northern house mosquito) hypothetical protein</fullName>
    </submittedName>
</protein>
<dbReference type="EMBL" id="HBUE01235022">
    <property type="protein sequence ID" value="CAG6546752.1"/>
    <property type="molecule type" value="Transcribed_RNA"/>
</dbReference>
<reference evidence="1" key="1">
    <citation type="submission" date="2021-05" db="EMBL/GenBank/DDBJ databases">
        <authorList>
            <person name="Alioto T."/>
            <person name="Alioto T."/>
            <person name="Gomez Garrido J."/>
        </authorList>
    </citation>
    <scope>NUCLEOTIDE SEQUENCE</scope>
</reference>
<organism evidence="1">
    <name type="scientific">Culex pipiens</name>
    <name type="common">House mosquito</name>
    <dbReference type="NCBI Taxonomy" id="7175"/>
    <lineage>
        <taxon>Eukaryota</taxon>
        <taxon>Metazoa</taxon>
        <taxon>Ecdysozoa</taxon>
        <taxon>Arthropoda</taxon>
        <taxon>Hexapoda</taxon>
        <taxon>Insecta</taxon>
        <taxon>Pterygota</taxon>
        <taxon>Neoptera</taxon>
        <taxon>Endopterygota</taxon>
        <taxon>Diptera</taxon>
        <taxon>Nematocera</taxon>
        <taxon>Culicoidea</taxon>
        <taxon>Culicidae</taxon>
        <taxon>Culicinae</taxon>
        <taxon>Culicini</taxon>
        <taxon>Culex</taxon>
        <taxon>Culex</taxon>
    </lineage>
</organism>
<dbReference type="EMBL" id="HBUE01341926">
    <property type="protein sequence ID" value="CAG6598935.1"/>
    <property type="molecule type" value="Transcribed_RNA"/>
</dbReference>
<dbReference type="AlphaFoldDB" id="A0A8D8KY08"/>
<proteinExistence type="predicted"/>
<name>A0A8D8KY08_CULPI</name>
<sequence>MNQVVIAAILDVGENSTRLHAGIVVLWLLINEDVFPLNHGSVQLPVDDLSPPVTPVEHVVRIALGEKVTIGHGILPPWNRRRCLSCRSVPRCCTRVLNSWSIRWRVIRPAARRSGHFTVTLVTRVQTRYTGNTRNKAIGDL</sequence>
<accession>A0A8D8KY08</accession>
<evidence type="ECO:0000313" key="1">
    <source>
        <dbReference type="EMBL" id="CAG6598935.1"/>
    </source>
</evidence>